<gene>
    <name evidence="6" type="ORF">GCM10010994_51590</name>
</gene>
<dbReference type="EMBL" id="BMGG01000010">
    <property type="protein sequence ID" value="GGC87323.1"/>
    <property type="molecule type" value="Genomic_DNA"/>
</dbReference>
<evidence type="ECO:0000259" key="5">
    <source>
        <dbReference type="PROSITE" id="PS50977"/>
    </source>
</evidence>
<evidence type="ECO:0000256" key="4">
    <source>
        <dbReference type="PROSITE-ProRule" id="PRU00335"/>
    </source>
</evidence>
<dbReference type="GO" id="GO:0000976">
    <property type="term" value="F:transcription cis-regulatory region binding"/>
    <property type="evidence" value="ECO:0007669"/>
    <property type="project" value="TreeGrafter"/>
</dbReference>
<proteinExistence type="predicted"/>
<evidence type="ECO:0000313" key="7">
    <source>
        <dbReference type="Proteomes" id="UP000637002"/>
    </source>
</evidence>
<keyword evidence="7" id="KW-1185">Reference proteome</keyword>
<dbReference type="InterPro" id="IPR009057">
    <property type="entry name" value="Homeodomain-like_sf"/>
</dbReference>
<evidence type="ECO:0000313" key="6">
    <source>
        <dbReference type="EMBL" id="GGC87323.1"/>
    </source>
</evidence>
<sequence length="217" mass="24028">MDAKPNGHELAKRRRRVRIVSATMMLLREVELEALSITLVAEHAGVSPATVYNLFGNKSSVLKSVFDQDLAHFQAVFNERSGADGLDNFFIALDVATELYDEQPGLYRAMMYVSGREGNLYAEISKPRVDFWCRLVAAARQSGRLRRDTDDAETGATLSFLARGGLSHWAEGMITTDELRRKLKVGFSLVLAAVAKPESAARLRALRQASLARLQAD</sequence>
<reference evidence="6" key="2">
    <citation type="submission" date="2020-09" db="EMBL/GenBank/DDBJ databases">
        <authorList>
            <person name="Sun Q."/>
            <person name="Zhou Y."/>
        </authorList>
    </citation>
    <scope>NUCLEOTIDE SEQUENCE</scope>
    <source>
        <strain evidence="6">CGMCC 1.12919</strain>
    </source>
</reference>
<evidence type="ECO:0000256" key="2">
    <source>
        <dbReference type="ARBA" id="ARBA00023125"/>
    </source>
</evidence>
<dbReference type="InterPro" id="IPR050109">
    <property type="entry name" value="HTH-type_TetR-like_transc_reg"/>
</dbReference>
<dbReference type="RefSeq" id="WP_188612054.1">
    <property type="nucleotide sequence ID" value="NZ_BMGG01000010.1"/>
</dbReference>
<dbReference type="GO" id="GO:0003700">
    <property type="term" value="F:DNA-binding transcription factor activity"/>
    <property type="evidence" value="ECO:0007669"/>
    <property type="project" value="TreeGrafter"/>
</dbReference>
<dbReference type="AlphaFoldDB" id="A0A916UVM4"/>
<dbReference type="PROSITE" id="PS50977">
    <property type="entry name" value="HTH_TETR_2"/>
    <property type="match status" value="1"/>
</dbReference>
<dbReference type="InterPro" id="IPR001647">
    <property type="entry name" value="HTH_TetR"/>
</dbReference>
<dbReference type="SUPFAM" id="SSF46689">
    <property type="entry name" value="Homeodomain-like"/>
    <property type="match status" value="1"/>
</dbReference>
<dbReference type="Gene3D" id="1.10.357.10">
    <property type="entry name" value="Tetracycline Repressor, domain 2"/>
    <property type="match status" value="1"/>
</dbReference>
<keyword evidence="1" id="KW-0805">Transcription regulation</keyword>
<comment type="caution">
    <text evidence="6">The sequence shown here is derived from an EMBL/GenBank/DDBJ whole genome shotgun (WGS) entry which is preliminary data.</text>
</comment>
<organism evidence="6 7">
    <name type="scientific">Chelatococcus reniformis</name>
    <dbReference type="NCBI Taxonomy" id="1494448"/>
    <lineage>
        <taxon>Bacteria</taxon>
        <taxon>Pseudomonadati</taxon>
        <taxon>Pseudomonadota</taxon>
        <taxon>Alphaproteobacteria</taxon>
        <taxon>Hyphomicrobiales</taxon>
        <taxon>Chelatococcaceae</taxon>
        <taxon>Chelatococcus</taxon>
    </lineage>
</organism>
<dbReference type="Pfam" id="PF00440">
    <property type="entry name" value="TetR_N"/>
    <property type="match status" value="1"/>
</dbReference>
<dbReference type="Proteomes" id="UP000637002">
    <property type="component" value="Unassembled WGS sequence"/>
</dbReference>
<name>A0A916UVM4_9HYPH</name>
<evidence type="ECO:0000256" key="3">
    <source>
        <dbReference type="ARBA" id="ARBA00023163"/>
    </source>
</evidence>
<feature type="domain" description="HTH tetR-type" evidence="5">
    <location>
        <begin position="13"/>
        <end position="73"/>
    </location>
</feature>
<evidence type="ECO:0000256" key="1">
    <source>
        <dbReference type="ARBA" id="ARBA00023015"/>
    </source>
</evidence>
<dbReference type="PANTHER" id="PTHR30055">
    <property type="entry name" value="HTH-TYPE TRANSCRIPTIONAL REGULATOR RUTR"/>
    <property type="match status" value="1"/>
</dbReference>
<reference evidence="6" key="1">
    <citation type="journal article" date="2014" name="Int. J. Syst. Evol. Microbiol.">
        <title>Complete genome sequence of Corynebacterium casei LMG S-19264T (=DSM 44701T), isolated from a smear-ripened cheese.</title>
        <authorList>
            <consortium name="US DOE Joint Genome Institute (JGI-PGF)"/>
            <person name="Walter F."/>
            <person name="Albersmeier A."/>
            <person name="Kalinowski J."/>
            <person name="Ruckert C."/>
        </authorList>
    </citation>
    <scope>NUCLEOTIDE SEQUENCE</scope>
    <source>
        <strain evidence="6">CGMCC 1.12919</strain>
    </source>
</reference>
<accession>A0A916UVM4</accession>
<dbReference type="PANTHER" id="PTHR30055:SF234">
    <property type="entry name" value="HTH-TYPE TRANSCRIPTIONAL REGULATOR BETI"/>
    <property type="match status" value="1"/>
</dbReference>
<keyword evidence="3" id="KW-0804">Transcription</keyword>
<keyword evidence="2 4" id="KW-0238">DNA-binding</keyword>
<feature type="DNA-binding region" description="H-T-H motif" evidence="4">
    <location>
        <begin position="36"/>
        <end position="55"/>
    </location>
</feature>
<protein>
    <recommendedName>
        <fullName evidence="5">HTH tetR-type domain-containing protein</fullName>
    </recommendedName>
</protein>